<dbReference type="Gene3D" id="3.40.630.30">
    <property type="match status" value="1"/>
</dbReference>
<protein>
    <submittedName>
        <fullName evidence="2">GNAT family N-acetyltransferase</fullName>
    </submittedName>
</protein>
<dbReference type="InterPro" id="IPR016181">
    <property type="entry name" value="Acyl_CoA_acyltransferase"/>
</dbReference>
<reference evidence="2" key="1">
    <citation type="submission" date="2023-05" db="EMBL/GenBank/DDBJ databases">
        <authorList>
            <person name="Zhang X."/>
        </authorList>
    </citation>
    <scope>NUCLEOTIDE SEQUENCE</scope>
    <source>
        <strain evidence="2">YF14B1</strain>
    </source>
</reference>
<accession>A0AAE3UA98</accession>
<evidence type="ECO:0000313" key="3">
    <source>
        <dbReference type="Proteomes" id="UP001241110"/>
    </source>
</evidence>
<dbReference type="PANTHER" id="PTHR42791">
    <property type="entry name" value="GNAT FAMILY ACETYLTRANSFERASE"/>
    <property type="match status" value="1"/>
</dbReference>
<dbReference type="PROSITE" id="PS51186">
    <property type="entry name" value="GNAT"/>
    <property type="match status" value="1"/>
</dbReference>
<dbReference type="PANTHER" id="PTHR42791:SF1">
    <property type="entry name" value="N-ACETYLTRANSFERASE DOMAIN-CONTAINING PROTEIN"/>
    <property type="match status" value="1"/>
</dbReference>
<organism evidence="2 3">
    <name type="scientific">Xanthocytophaga flava</name>
    <dbReference type="NCBI Taxonomy" id="3048013"/>
    <lineage>
        <taxon>Bacteria</taxon>
        <taxon>Pseudomonadati</taxon>
        <taxon>Bacteroidota</taxon>
        <taxon>Cytophagia</taxon>
        <taxon>Cytophagales</taxon>
        <taxon>Rhodocytophagaceae</taxon>
        <taxon>Xanthocytophaga</taxon>
    </lineage>
</organism>
<dbReference type="Proteomes" id="UP001241110">
    <property type="component" value="Unassembled WGS sequence"/>
</dbReference>
<dbReference type="EMBL" id="JASJOS010000008">
    <property type="protein sequence ID" value="MDJ1482569.1"/>
    <property type="molecule type" value="Genomic_DNA"/>
</dbReference>
<evidence type="ECO:0000313" key="2">
    <source>
        <dbReference type="EMBL" id="MDJ1482569.1"/>
    </source>
</evidence>
<name>A0AAE3UA98_9BACT</name>
<dbReference type="Pfam" id="PF13508">
    <property type="entry name" value="Acetyltransf_7"/>
    <property type="match status" value="1"/>
</dbReference>
<dbReference type="InterPro" id="IPR000182">
    <property type="entry name" value="GNAT_dom"/>
</dbReference>
<dbReference type="AlphaFoldDB" id="A0AAE3UA98"/>
<dbReference type="InterPro" id="IPR052523">
    <property type="entry name" value="Trichothecene_AcTrans"/>
</dbReference>
<dbReference type="SUPFAM" id="SSF55729">
    <property type="entry name" value="Acyl-CoA N-acyltransferases (Nat)"/>
    <property type="match status" value="1"/>
</dbReference>
<dbReference type="RefSeq" id="WP_313981827.1">
    <property type="nucleotide sequence ID" value="NZ_JASJOS010000008.1"/>
</dbReference>
<feature type="domain" description="N-acetyltransferase" evidence="1">
    <location>
        <begin position="37"/>
        <end position="190"/>
    </location>
</feature>
<proteinExistence type="predicted"/>
<evidence type="ECO:0000259" key="1">
    <source>
        <dbReference type="PROSITE" id="PS51186"/>
    </source>
</evidence>
<dbReference type="GO" id="GO:0016747">
    <property type="term" value="F:acyltransferase activity, transferring groups other than amino-acyl groups"/>
    <property type="evidence" value="ECO:0007669"/>
    <property type="project" value="InterPro"/>
</dbReference>
<dbReference type="CDD" id="cd04301">
    <property type="entry name" value="NAT_SF"/>
    <property type="match status" value="1"/>
</dbReference>
<sequence>MIKATLEDKKYVADILTAAFENNQSVNSIIQQGRREYRIKRLMEYSFDVCSAFGAVYLSDDRQACALVVFPDQKRTTLRSLLWDLKLVFTCTGFGKINYILGREARIKALHPTEPFYHLWYIGVNIQRQNEGIGRKLLEEIIHKAQSENRSVYLETSMLKNIPWYQKSGFELFAEQDFGYTLYFFRTKAPESQKVVL</sequence>
<gene>
    <name evidence="2" type="ORF">QNI16_18845</name>
</gene>
<comment type="caution">
    <text evidence="2">The sequence shown here is derived from an EMBL/GenBank/DDBJ whole genome shotgun (WGS) entry which is preliminary data.</text>
</comment>